<dbReference type="GO" id="GO:0043565">
    <property type="term" value="F:sequence-specific DNA binding"/>
    <property type="evidence" value="ECO:0007669"/>
    <property type="project" value="InterPro"/>
</dbReference>
<dbReference type="OrthoDB" id="2559672at2"/>
<evidence type="ECO:0000256" key="3">
    <source>
        <dbReference type="ARBA" id="ARBA00023163"/>
    </source>
</evidence>
<dbReference type="SUPFAM" id="SSF46689">
    <property type="entry name" value="Homeodomain-like"/>
    <property type="match status" value="1"/>
</dbReference>
<dbReference type="SMART" id="SM00342">
    <property type="entry name" value="HTH_ARAC"/>
    <property type="match status" value="1"/>
</dbReference>
<dbReference type="PROSITE" id="PS01124">
    <property type="entry name" value="HTH_ARAC_FAMILY_2"/>
    <property type="match status" value="1"/>
</dbReference>
<keyword evidence="6" id="KW-1185">Reference proteome</keyword>
<dbReference type="Pfam" id="PF12833">
    <property type="entry name" value="HTH_18"/>
    <property type="match status" value="1"/>
</dbReference>
<name>A0A5A5TA35_9CHLR</name>
<dbReference type="Proteomes" id="UP000322530">
    <property type="component" value="Unassembled WGS sequence"/>
</dbReference>
<accession>A0A5A5TA35</accession>
<dbReference type="RefSeq" id="WP_149400773.1">
    <property type="nucleotide sequence ID" value="NZ_BIXY01000014.1"/>
</dbReference>
<evidence type="ECO:0000256" key="2">
    <source>
        <dbReference type="ARBA" id="ARBA00023125"/>
    </source>
</evidence>
<evidence type="ECO:0000313" key="5">
    <source>
        <dbReference type="EMBL" id="GCF07764.1"/>
    </source>
</evidence>
<dbReference type="PANTHER" id="PTHR46796">
    <property type="entry name" value="HTH-TYPE TRANSCRIPTIONAL ACTIVATOR RHAS-RELATED"/>
    <property type="match status" value="1"/>
</dbReference>
<dbReference type="InterPro" id="IPR018060">
    <property type="entry name" value="HTH_AraC"/>
</dbReference>
<keyword evidence="3" id="KW-0804">Transcription</keyword>
<dbReference type="GO" id="GO:0003700">
    <property type="term" value="F:DNA-binding transcription factor activity"/>
    <property type="evidence" value="ECO:0007669"/>
    <property type="project" value="InterPro"/>
</dbReference>
<dbReference type="InterPro" id="IPR050204">
    <property type="entry name" value="AraC_XylS_family_regulators"/>
</dbReference>
<organism evidence="5 6">
    <name type="scientific">Dictyobacter arantiisoli</name>
    <dbReference type="NCBI Taxonomy" id="2014874"/>
    <lineage>
        <taxon>Bacteria</taxon>
        <taxon>Bacillati</taxon>
        <taxon>Chloroflexota</taxon>
        <taxon>Ktedonobacteria</taxon>
        <taxon>Ktedonobacterales</taxon>
        <taxon>Dictyobacteraceae</taxon>
        <taxon>Dictyobacter</taxon>
    </lineage>
</organism>
<evidence type="ECO:0000259" key="4">
    <source>
        <dbReference type="PROSITE" id="PS01124"/>
    </source>
</evidence>
<proteinExistence type="predicted"/>
<reference evidence="5 6" key="1">
    <citation type="submission" date="2019-01" db="EMBL/GenBank/DDBJ databases">
        <title>Draft genome sequence of Dictyobacter sp. Uno17.</title>
        <authorList>
            <person name="Wang C.M."/>
            <person name="Zheng Y."/>
            <person name="Sakai Y."/>
            <person name="Abe K."/>
            <person name="Yokota A."/>
            <person name="Yabe S."/>
        </authorList>
    </citation>
    <scope>NUCLEOTIDE SEQUENCE [LARGE SCALE GENOMIC DNA]</scope>
    <source>
        <strain evidence="5 6">Uno17</strain>
    </source>
</reference>
<feature type="domain" description="HTH araC/xylS-type" evidence="4">
    <location>
        <begin position="152"/>
        <end position="224"/>
    </location>
</feature>
<dbReference type="InterPro" id="IPR009057">
    <property type="entry name" value="Homeodomain-like_sf"/>
</dbReference>
<dbReference type="Gene3D" id="1.10.10.60">
    <property type="entry name" value="Homeodomain-like"/>
    <property type="match status" value="1"/>
</dbReference>
<sequence>MSFLFEEVQRLNTSFVDTIWRVHHDGTGTFVSKATSCWEIVVTKHQGKMTLTVRGPETKATPVNYSWTEAEIVGITFQPGTYMPHLPPGKVRDLHDGILPEATRKSFRLHGSAWQYPDYEHADGFVDQLIRNGLLSRDPVVDALLQGHPQELSLRSLQYRFVHVTGLTRRTLLQIERARLAARLLEQGMPILDVVFEAGYSDQPHLSRSLKYLIGQTPAQIREHSCQLQTFAF</sequence>
<dbReference type="EMBL" id="BIXY01000014">
    <property type="protein sequence ID" value="GCF07764.1"/>
    <property type="molecule type" value="Genomic_DNA"/>
</dbReference>
<gene>
    <name evidence="5" type="ORF">KDI_13280</name>
</gene>
<keyword evidence="2" id="KW-0238">DNA-binding</keyword>
<evidence type="ECO:0000313" key="6">
    <source>
        <dbReference type="Proteomes" id="UP000322530"/>
    </source>
</evidence>
<evidence type="ECO:0000256" key="1">
    <source>
        <dbReference type="ARBA" id="ARBA00023015"/>
    </source>
</evidence>
<comment type="caution">
    <text evidence="5">The sequence shown here is derived from an EMBL/GenBank/DDBJ whole genome shotgun (WGS) entry which is preliminary data.</text>
</comment>
<keyword evidence="1" id="KW-0805">Transcription regulation</keyword>
<protein>
    <submittedName>
        <fullName evidence="5">AraC family transcriptional regulator</fullName>
    </submittedName>
</protein>
<dbReference type="AlphaFoldDB" id="A0A5A5TA35"/>